<proteinExistence type="inferred from homology"/>
<keyword evidence="2" id="KW-0808">Transferase</keyword>
<keyword evidence="3 6" id="KW-0418">Kinase</keyword>
<dbReference type="InterPro" id="IPR006003">
    <property type="entry name" value="FGGY_RbtK-like"/>
</dbReference>
<protein>
    <submittedName>
        <fullName evidence="6">FGGY-family pentulose kinase</fullName>
    </submittedName>
</protein>
<dbReference type="RefSeq" id="XP_016604480.1">
    <property type="nucleotide sequence ID" value="XM_016756185.1"/>
</dbReference>
<evidence type="ECO:0000256" key="1">
    <source>
        <dbReference type="ARBA" id="ARBA00009156"/>
    </source>
</evidence>
<dbReference type="InterPro" id="IPR043129">
    <property type="entry name" value="ATPase_NBD"/>
</dbReference>
<comment type="similarity">
    <text evidence="1">Belongs to the FGGY kinase family.</text>
</comment>
<accession>A0A0L0H4J7</accession>
<name>A0A0L0H4J7_SPIPD</name>
<dbReference type="Proteomes" id="UP000053201">
    <property type="component" value="Unassembled WGS sequence"/>
</dbReference>
<dbReference type="PANTHER" id="PTHR43435">
    <property type="entry name" value="RIBULOKINASE"/>
    <property type="match status" value="1"/>
</dbReference>
<dbReference type="OMA" id="HKAMWHE"/>
<feature type="domain" description="Carbohydrate kinase FGGY C-terminal" evidence="5">
    <location>
        <begin position="289"/>
        <end position="499"/>
    </location>
</feature>
<sequence length="562" mass="61045">MHNPKESLFLGVDVGTSSARAAVVDGEGRIKAIASHPLEINHPLTDYYEQSSDNIWEACCMAVQQAVDVSGVDARSIKGIGFDATCSLVALDDQYGPVSVSPSGNPKWNVIMWMDHRAQEEADEMSATGHSVLKRTGGKISPEMSAAKILWLYRKLPEAYQSAQLLLELPDFLTLKATSYSTRGLNSLSCKWTYESGKGWSTDFWTALGMRDVVQDGFKRFGGQQVVKAGEPIGRGLTEQAAKELGLGGAEGAKVGGAVIDAYAGALGTIGAESSPGTGLSLEHVQNRMAVICGTSSCHIALSPHQAFVSGVWGPYADILLPDFHIAEGGQSITGALLHHLITTHPAYTTAQKAAQAGSLSIYSYLNALIARESERLRLPFWALLTQNIHITPDFHGNRSPLADPHIKGAMLGCDLDTSETNLIKCYYAGVLSLCYGTRMIIDALKKGGYNLNTLFLSGGLTQNELFVQSLADCCGCRTIIPEERDAVLVGAAVIGATASEWGKHNEREVLWKWMKKMGRVGKVVEPCVGEERIFHDKKYNVFVRLYQVQREVRDVMSEFIQ</sequence>
<dbReference type="EMBL" id="KQ257468">
    <property type="protein sequence ID" value="KNC96440.1"/>
    <property type="molecule type" value="Genomic_DNA"/>
</dbReference>
<dbReference type="PIRSF" id="PIRSF000538">
    <property type="entry name" value="GlpK"/>
    <property type="match status" value="1"/>
</dbReference>
<organism evidence="6 7">
    <name type="scientific">Spizellomyces punctatus (strain DAOM BR117)</name>
    <dbReference type="NCBI Taxonomy" id="645134"/>
    <lineage>
        <taxon>Eukaryota</taxon>
        <taxon>Fungi</taxon>
        <taxon>Fungi incertae sedis</taxon>
        <taxon>Chytridiomycota</taxon>
        <taxon>Chytridiomycota incertae sedis</taxon>
        <taxon>Chytridiomycetes</taxon>
        <taxon>Spizellomycetales</taxon>
        <taxon>Spizellomycetaceae</taxon>
        <taxon>Spizellomyces</taxon>
    </lineage>
</organism>
<feature type="domain" description="Carbohydrate kinase FGGY N-terminal" evidence="4">
    <location>
        <begin position="9"/>
        <end position="180"/>
    </location>
</feature>
<dbReference type="Pfam" id="PF00370">
    <property type="entry name" value="FGGY_N"/>
    <property type="match status" value="1"/>
</dbReference>
<keyword evidence="7" id="KW-1185">Reference proteome</keyword>
<dbReference type="VEuPathDB" id="FungiDB:SPPG_08033"/>
<dbReference type="AlphaFoldDB" id="A0A0L0H4J7"/>
<dbReference type="InParanoid" id="A0A0L0H4J7"/>
<dbReference type="GO" id="GO:0019150">
    <property type="term" value="F:D-ribulokinase activity"/>
    <property type="evidence" value="ECO:0007669"/>
    <property type="project" value="EnsemblFungi"/>
</dbReference>
<evidence type="ECO:0000256" key="3">
    <source>
        <dbReference type="ARBA" id="ARBA00022777"/>
    </source>
</evidence>
<dbReference type="GO" id="GO:0019321">
    <property type="term" value="P:pentose metabolic process"/>
    <property type="evidence" value="ECO:0007669"/>
    <property type="project" value="EnsemblFungi"/>
</dbReference>
<dbReference type="InterPro" id="IPR000577">
    <property type="entry name" value="Carb_kinase_FGGY"/>
</dbReference>
<dbReference type="InterPro" id="IPR018485">
    <property type="entry name" value="FGGY_C"/>
</dbReference>
<dbReference type="SUPFAM" id="SSF53067">
    <property type="entry name" value="Actin-like ATPase domain"/>
    <property type="match status" value="2"/>
</dbReference>
<evidence type="ECO:0000313" key="6">
    <source>
        <dbReference type="EMBL" id="KNC96440.1"/>
    </source>
</evidence>
<dbReference type="Gene3D" id="3.30.420.40">
    <property type="match status" value="1"/>
</dbReference>
<dbReference type="OrthoDB" id="203824at2759"/>
<evidence type="ECO:0000259" key="5">
    <source>
        <dbReference type="Pfam" id="PF02782"/>
    </source>
</evidence>
<evidence type="ECO:0000256" key="2">
    <source>
        <dbReference type="ARBA" id="ARBA00022679"/>
    </source>
</evidence>
<dbReference type="GO" id="GO:0005737">
    <property type="term" value="C:cytoplasm"/>
    <property type="evidence" value="ECO:0007669"/>
    <property type="project" value="TreeGrafter"/>
</dbReference>
<dbReference type="NCBIfam" id="TIGR01315">
    <property type="entry name" value="5C_CHO_kinase"/>
    <property type="match status" value="1"/>
</dbReference>
<dbReference type="eggNOG" id="KOG2517">
    <property type="taxonomic scope" value="Eukaryota"/>
</dbReference>
<reference evidence="6 7" key="1">
    <citation type="submission" date="2009-08" db="EMBL/GenBank/DDBJ databases">
        <title>The Genome Sequence of Spizellomyces punctatus strain DAOM BR117.</title>
        <authorList>
            <consortium name="The Broad Institute Genome Sequencing Platform"/>
            <person name="Russ C."/>
            <person name="Cuomo C."/>
            <person name="Shea T."/>
            <person name="Young S.K."/>
            <person name="Zeng Q."/>
            <person name="Koehrsen M."/>
            <person name="Haas B."/>
            <person name="Borodovsky M."/>
            <person name="Guigo R."/>
            <person name="Alvarado L."/>
            <person name="Berlin A."/>
            <person name="Bochicchio J."/>
            <person name="Borenstein D."/>
            <person name="Chapman S."/>
            <person name="Chen Z."/>
            <person name="Engels R."/>
            <person name="Freedman E."/>
            <person name="Gellesch M."/>
            <person name="Goldberg J."/>
            <person name="Griggs A."/>
            <person name="Gujja S."/>
            <person name="Heiman D."/>
            <person name="Hepburn T."/>
            <person name="Howarth C."/>
            <person name="Jen D."/>
            <person name="Larson L."/>
            <person name="Lewis B."/>
            <person name="Mehta T."/>
            <person name="Park D."/>
            <person name="Pearson M."/>
            <person name="Roberts A."/>
            <person name="Saif S."/>
            <person name="Shenoy N."/>
            <person name="Sisk P."/>
            <person name="Stolte C."/>
            <person name="Sykes S."/>
            <person name="Thomson T."/>
            <person name="Walk T."/>
            <person name="White J."/>
            <person name="Yandava C."/>
            <person name="Burger G."/>
            <person name="Gray M.W."/>
            <person name="Holland P.W.H."/>
            <person name="King N."/>
            <person name="Lang F.B.F."/>
            <person name="Roger A.J."/>
            <person name="Ruiz-Trillo I."/>
            <person name="Lander E."/>
            <person name="Nusbaum C."/>
        </authorList>
    </citation>
    <scope>NUCLEOTIDE SEQUENCE [LARGE SCALE GENOMIC DNA]</scope>
    <source>
        <strain evidence="6 7">DAOM BR117</strain>
    </source>
</reference>
<dbReference type="GeneID" id="27691212"/>
<gene>
    <name evidence="6" type="ORF">SPPG_08033</name>
</gene>
<evidence type="ECO:0000313" key="7">
    <source>
        <dbReference type="Proteomes" id="UP000053201"/>
    </source>
</evidence>
<evidence type="ECO:0000259" key="4">
    <source>
        <dbReference type="Pfam" id="PF00370"/>
    </source>
</evidence>
<dbReference type="CDD" id="cd07782">
    <property type="entry name" value="ASKHA_NBD_FGGY_D-RBK"/>
    <property type="match status" value="1"/>
</dbReference>
<dbReference type="InterPro" id="IPR018484">
    <property type="entry name" value="FGGY_N"/>
</dbReference>
<dbReference type="STRING" id="645134.A0A0L0H4J7"/>
<dbReference type="Pfam" id="PF02782">
    <property type="entry name" value="FGGY_C"/>
    <property type="match status" value="1"/>
</dbReference>
<dbReference type="PANTHER" id="PTHR43435:SF4">
    <property type="entry name" value="FGGY CARBOHYDRATE KINASE DOMAIN-CONTAINING PROTEIN"/>
    <property type="match status" value="1"/>
</dbReference>
<dbReference type="Gene3D" id="1.20.58.2240">
    <property type="match status" value="1"/>
</dbReference>